<evidence type="ECO:0000313" key="2">
    <source>
        <dbReference type="Proteomes" id="UP000199662"/>
    </source>
</evidence>
<reference evidence="2" key="1">
    <citation type="submission" date="2016-10" db="EMBL/GenBank/DDBJ databases">
        <authorList>
            <person name="Varghese N."/>
            <person name="Submissions S."/>
        </authorList>
    </citation>
    <scope>NUCLEOTIDE SEQUENCE [LARGE SCALE GENOMIC DNA]</scope>
    <source>
        <strain evidence="2">DSM 2179</strain>
    </source>
</reference>
<evidence type="ECO:0000313" key="1">
    <source>
        <dbReference type="EMBL" id="SEJ92084.1"/>
    </source>
</evidence>
<dbReference type="AlphaFoldDB" id="A0A1H7CS90"/>
<dbReference type="SUPFAM" id="SSF81593">
    <property type="entry name" value="Nucleotidyltransferase substrate binding subunit/domain"/>
    <property type="match status" value="1"/>
</dbReference>
<keyword evidence="2" id="KW-1185">Reference proteome</keyword>
<dbReference type="Gene3D" id="1.20.120.330">
    <property type="entry name" value="Nucleotidyltransferases domain 2"/>
    <property type="match status" value="1"/>
</dbReference>
<protein>
    <submittedName>
        <fullName evidence="1">HEPN domain-containing protein</fullName>
    </submittedName>
</protein>
<proteinExistence type="predicted"/>
<organism evidence="1 2">
    <name type="scientific">Propionispira arboris</name>
    <dbReference type="NCBI Taxonomy" id="84035"/>
    <lineage>
        <taxon>Bacteria</taxon>
        <taxon>Bacillati</taxon>
        <taxon>Bacillota</taxon>
        <taxon>Negativicutes</taxon>
        <taxon>Selenomonadales</taxon>
        <taxon>Selenomonadaceae</taxon>
        <taxon>Propionispira</taxon>
    </lineage>
</organism>
<gene>
    <name evidence="1" type="ORF">SAMN05660742_12435</name>
</gene>
<dbReference type="EMBL" id="FNZK01000024">
    <property type="protein sequence ID" value="SEJ92084.1"/>
    <property type="molecule type" value="Genomic_DNA"/>
</dbReference>
<name>A0A1H7CS90_9FIRM</name>
<accession>A0A1H7CS90</accession>
<sequence length="141" mass="15897">MINSIQNEADIDSFVEAYHTAQGFHHRAENFLQEGQANSVVFNVAAIALENYLIALSNLHGVEPRNHNYICLMDSIETFMIIPPLLSAEIRSLDVIFGICSLENYQHGTPEEEDGKRVIRLCQKVQGLFDQHKISALKSKI</sequence>
<dbReference type="RefSeq" id="WP_091835157.1">
    <property type="nucleotide sequence ID" value="NZ_FNZK01000024.1"/>
</dbReference>
<dbReference type="STRING" id="84035.SAMN05660742_12435"/>
<dbReference type="Proteomes" id="UP000199662">
    <property type="component" value="Unassembled WGS sequence"/>
</dbReference>